<organism evidence="1 2">
    <name type="scientific">Mucilaginibacter segetis</name>
    <dbReference type="NCBI Taxonomy" id="2793071"/>
    <lineage>
        <taxon>Bacteria</taxon>
        <taxon>Pseudomonadati</taxon>
        <taxon>Bacteroidota</taxon>
        <taxon>Sphingobacteriia</taxon>
        <taxon>Sphingobacteriales</taxon>
        <taxon>Sphingobacteriaceae</taxon>
        <taxon>Mucilaginibacter</taxon>
    </lineage>
</organism>
<gene>
    <name evidence="1" type="ORF">I5M19_07895</name>
</gene>
<accession>A0A934UMT4</accession>
<protein>
    <submittedName>
        <fullName evidence="1">Uncharacterized protein</fullName>
    </submittedName>
</protein>
<proteinExistence type="predicted"/>
<reference evidence="1" key="1">
    <citation type="submission" date="2020-12" db="EMBL/GenBank/DDBJ databases">
        <title>Bacterial novel species Mucilaginibacter sp. SD-g isolated from soil.</title>
        <authorList>
            <person name="Jung H.-Y."/>
        </authorList>
    </citation>
    <scope>NUCLEOTIDE SEQUENCE</scope>
    <source>
        <strain evidence="1">SD-g</strain>
    </source>
</reference>
<sequence length="81" mass="9390">MNAWIKRKHGPDEVVSIIPDMKCSDAALVYHLYTAFEAGYLGRILFDDQGYWIYDGEELTVAEQEQLGKFIQYHMEGLWSS</sequence>
<comment type="caution">
    <text evidence="1">The sequence shown here is derived from an EMBL/GenBank/DDBJ whole genome shotgun (WGS) entry which is preliminary data.</text>
</comment>
<keyword evidence="2" id="KW-1185">Reference proteome</keyword>
<dbReference type="Proteomes" id="UP000613193">
    <property type="component" value="Unassembled WGS sequence"/>
</dbReference>
<name>A0A934UMT4_9SPHI</name>
<evidence type="ECO:0000313" key="1">
    <source>
        <dbReference type="EMBL" id="MBK0379222.1"/>
    </source>
</evidence>
<dbReference type="EMBL" id="JAEHFW010000001">
    <property type="protein sequence ID" value="MBK0379222.1"/>
    <property type="molecule type" value="Genomic_DNA"/>
</dbReference>
<dbReference type="AlphaFoldDB" id="A0A934UMT4"/>
<evidence type="ECO:0000313" key="2">
    <source>
        <dbReference type="Proteomes" id="UP000613193"/>
    </source>
</evidence>
<dbReference type="RefSeq" id="WP_200065658.1">
    <property type="nucleotide sequence ID" value="NZ_JAEHFW010000001.1"/>
</dbReference>